<protein>
    <submittedName>
        <fullName evidence="2">PKD domain-containing protein</fullName>
    </submittedName>
</protein>
<dbReference type="OrthoDB" id="5503950at2"/>
<dbReference type="PROSITE" id="PS50093">
    <property type="entry name" value="PKD"/>
    <property type="match status" value="1"/>
</dbReference>
<reference evidence="2 3" key="1">
    <citation type="submission" date="2019-03" db="EMBL/GenBank/DDBJ databases">
        <title>Genomics of glacier-inhabiting Cryobacterium strains.</title>
        <authorList>
            <person name="Liu Q."/>
            <person name="Xin Y.-H."/>
        </authorList>
    </citation>
    <scope>NUCLEOTIDE SEQUENCE [LARGE SCALE GENOMIC DNA]</scope>
    <source>
        <strain evidence="2 3">Sr36</strain>
    </source>
</reference>
<dbReference type="InterPro" id="IPR000601">
    <property type="entry name" value="PKD_dom"/>
</dbReference>
<dbReference type="GO" id="GO:0005975">
    <property type="term" value="P:carbohydrate metabolic process"/>
    <property type="evidence" value="ECO:0007669"/>
    <property type="project" value="UniProtKB-ARBA"/>
</dbReference>
<evidence type="ECO:0000259" key="1">
    <source>
        <dbReference type="PROSITE" id="PS50093"/>
    </source>
</evidence>
<dbReference type="SMART" id="SM00089">
    <property type="entry name" value="PKD"/>
    <property type="match status" value="1"/>
</dbReference>
<dbReference type="AlphaFoldDB" id="A0A4R9ALW7"/>
<dbReference type="Proteomes" id="UP000298154">
    <property type="component" value="Unassembled WGS sequence"/>
</dbReference>
<dbReference type="CDD" id="cd00146">
    <property type="entry name" value="PKD"/>
    <property type="match status" value="1"/>
</dbReference>
<evidence type="ECO:0000313" key="3">
    <source>
        <dbReference type="Proteomes" id="UP000298154"/>
    </source>
</evidence>
<accession>A0A4R9ALW7</accession>
<dbReference type="InterPro" id="IPR022409">
    <property type="entry name" value="PKD/Chitinase_dom"/>
</dbReference>
<evidence type="ECO:0000313" key="2">
    <source>
        <dbReference type="EMBL" id="TFD65163.1"/>
    </source>
</evidence>
<name>A0A4R9ALW7_9MICO</name>
<dbReference type="NCBIfam" id="NF038114">
    <property type="entry name" value="rightmost"/>
    <property type="match status" value="1"/>
</dbReference>
<feature type="domain" description="PKD" evidence="1">
    <location>
        <begin position="1"/>
        <end position="74"/>
    </location>
</feature>
<dbReference type="SUPFAM" id="SSF49299">
    <property type="entry name" value="PKD domain"/>
    <property type="match status" value="1"/>
</dbReference>
<dbReference type="Pfam" id="PF18911">
    <property type="entry name" value="PKD_4"/>
    <property type="match status" value="1"/>
</dbReference>
<sequence>MSLATVGRTITVDGGASADADGTVVEYLWEFGDGSTATGSRVSHTYTTAGTYLTTLAIRDDQGGEAFTSADHIVDIPQYKFEGFLAPVDAAPVVNAMKAGHAVPMKFRLGGNFGLGIVSAGSPTSVRVDCTTGANVDEVETLLLLPGPAACHTIKLRTPTAMCGKRRPIGREPAEHST</sequence>
<dbReference type="EMBL" id="SOHK01000015">
    <property type="protein sequence ID" value="TFD65163.1"/>
    <property type="molecule type" value="Genomic_DNA"/>
</dbReference>
<organism evidence="2 3">
    <name type="scientific">Cryobacterium ruanii</name>
    <dbReference type="NCBI Taxonomy" id="1259197"/>
    <lineage>
        <taxon>Bacteria</taxon>
        <taxon>Bacillati</taxon>
        <taxon>Actinomycetota</taxon>
        <taxon>Actinomycetes</taxon>
        <taxon>Micrococcales</taxon>
        <taxon>Microbacteriaceae</taxon>
        <taxon>Cryobacterium</taxon>
    </lineage>
</organism>
<dbReference type="InterPro" id="IPR013783">
    <property type="entry name" value="Ig-like_fold"/>
</dbReference>
<keyword evidence="3" id="KW-1185">Reference proteome</keyword>
<comment type="caution">
    <text evidence="2">The sequence shown here is derived from an EMBL/GenBank/DDBJ whole genome shotgun (WGS) entry which is preliminary data.</text>
</comment>
<proteinExistence type="predicted"/>
<dbReference type="InterPro" id="IPR035986">
    <property type="entry name" value="PKD_dom_sf"/>
</dbReference>
<dbReference type="Gene3D" id="2.60.40.10">
    <property type="entry name" value="Immunoglobulins"/>
    <property type="match status" value="1"/>
</dbReference>
<gene>
    <name evidence="2" type="ORF">E3T47_09885</name>
</gene>